<keyword evidence="2" id="KW-0732">Signal</keyword>
<reference evidence="4" key="1">
    <citation type="submission" date="2015-04" db="EMBL/GenBank/DDBJ databases">
        <authorList>
            <person name="Syromyatnikov M.Y."/>
            <person name="Popov V.N."/>
        </authorList>
    </citation>
    <scope>NUCLEOTIDE SEQUENCE</scope>
    <source>
        <strain evidence="4">MO-1</strain>
    </source>
</reference>
<protein>
    <recommendedName>
        <fullName evidence="3">Leucine-binding protein domain-containing protein</fullName>
    </recommendedName>
</protein>
<feature type="domain" description="Leucine-binding protein" evidence="3">
    <location>
        <begin position="20"/>
        <end position="346"/>
    </location>
</feature>
<dbReference type="EMBL" id="LO017727">
    <property type="protein sequence ID" value="CRH07410.1"/>
    <property type="molecule type" value="Genomic_DNA"/>
</dbReference>
<dbReference type="InterPro" id="IPR051010">
    <property type="entry name" value="BCAA_transport"/>
</dbReference>
<dbReference type="CDD" id="cd19979">
    <property type="entry name" value="PBP1_ABC_ligand_binding-like"/>
    <property type="match status" value="1"/>
</dbReference>
<gene>
    <name evidence="4" type="ORF">MAGMO_3272</name>
</gene>
<name>A0A1S7LKM2_MAGMO</name>
<dbReference type="PANTHER" id="PTHR30483:SF6">
    <property type="entry name" value="PERIPLASMIC BINDING PROTEIN OF ABC TRANSPORTER FOR NATURAL AMINO ACIDS"/>
    <property type="match status" value="1"/>
</dbReference>
<dbReference type="InterPro" id="IPR028082">
    <property type="entry name" value="Peripla_BP_I"/>
</dbReference>
<dbReference type="GO" id="GO:0006865">
    <property type="term" value="P:amino acid transport"/>
    <property type="evidence" value="ECO:0007669"/>
    <property type="project" value="UniProtKB-KW"/>
</dbReference>
<accession>A0A1S7LKM2</accession>
<evidence type="ECO:0000313" key="4">
    <source>
        <dbReference type="EMBL" id="CRH07410.1"/>
    </source>
</evidence>
<sequence>MAEERPYHIYIDADWIGALPSSQAIEWGIKAALSEHDFKLAGHTVEIKRLNHRGNTRRHLANQKRYLQDDRALVVFTGLHSPPLLANRAFIHKQQILTLNPWAAAGPITRDKAPNWIFRLSVDDAVAGHVIVEHAIKKRGFKNLVLIAEDTGWGRFNHKNMRTKAMELGLNSLPVLWSNWGMAKPTAKILLRRAANMGADAILLVTNPAESVTIAQAMAELERENRRPLQSHWGVSAGHFAQRVGLDVLKQIDLQFIQSDFSFLHSNLSELAKRALAKAKNLFPDQIKQARDINPPAGFVHAYDLTRILIAAAKQAGLRGEVIEDRGRLHDALEQLKEPVEGLIKTYQTPFHTPEKAFTDAHEALGVPDYAMAYFDELGDIRLSKSGP</sequence>
<evidence type="ECO:0000256" key="1">
    <source>
        <dbReference type="ARBA" id="ARBA00010062"/>
    </source>
</evidence>
<dbReference type="SUPFAM" id="SSF53822">
    <property type="entry name" value="Periplasmic binding protein-like I"/>
    <property type="match status" value="1"/>
</dbReference>
<comment type="similarity">
    <text evidence="1">Belongs to the leucine-binding protein family.</text>
</comment>
<dbReference type="Pfam" id="PF13458">
    <property type="entry name" value="Peripla_BP_6"/>
    <property type="match status" value="1"/>
</dbReference>
<evidence type="ECO:0000259" key="3">
    <source>
        <dbReference type="Pfam" id="PF13458"/>
    </source>
</evidence>
<dbReference type="PANTHER" id="PTHR30483">
    <property type="entry name" value="LEUCINE-SPECIFIC-BINDING PROTEIN"/>
    <property type="match status" value="1"/>
</dbReference>
<dbReference type="InterPro" id="IPR028081">
    <property type="entry name" value="Leu-bd"/>
</dbReference>
<organism evidence="4">
    <name type="scientific">Magnetococcus massalia (strain MO-1)</name>
    <dbReference type="NCBI Taxonomy" id="451514"/>
    <lineage>
        <taxon>Bacteria</taxon>
        <taxon>Pseudomonadati</taxon>
        <taxon>Pseudomonadota</taxon>
        <taxon>Magnetococcia</taxon>
        <taxon>Magnetococcales</taxon>
        <taxon>Magnetococcaceae</taxon>
        <taxon>Magnetococcus</taxon>
    </lineage>
</organism>
<evidence type="ECO:0000256" key="2">
    <source>
        <dbReference type="ARBA" id="ARBA00022729"/>
    </source>
</evidence>
<proteinExistence type="inferred from homology"/>
<dbReference type="Gene3D" id="3.40.50.2300">
    <property type="match status" value="2"/>
</dbReference>
<dbReference type="AlphaFoldDB" id="A0A1S7LKM2"/>